<keyword evidence="9 10" id="KW-0961">Cell wall biogenesis/degradation</keyword>
<evidence type="ECO:0000256" key="7">
    <source>
        <dbReference type="ARBA" id="ARBA00022984"/>
    </source>
</evidence>
<name>A0A084U9Q5_9HYPH</name>
<dbReference type="InterPro" id="IPR035911">
    <property type="entry name" value="MurE/MurF_N"/>
</dbReference>
<dbReference type="InterPro" id="IPR036615">
    <property type="entry name" value="Mur_ligase_C_dom_sf"/>
</dbReference>
<organism evidence="15 16">
    <name type="scientific">Nitratireductor basaltis</name>
    <dbReference type="NCBI Taxonomy" id="472175"/>
    <lineage>
        <taxon>Bacteria</taxon>
        <taxon>Pseudomonadati</taxon>
        <taxon>Pseudomonadota</taxon>
        <taxon>Alphaproteobacteria</taxon>
        <taxon>Hyphomicrobiales</taxon>
        <taxon>Phyllobacteriaceae</taxon>
        <taxon>Nitratireductor</taxon>
    </lineage>
</organism>
<dbReference type="OrthoDB" id="9801978at2"/>
<dbReference type="InterPro" id="IPR051046">
    <property type="entry name" value="MurCDEF_CellWall_CoF430Synth"/>
</dbReference>
<feature type="binding site" evidence="10">
    <location>
        <begin position="114"/>
        <end position="120"/>
    </location>
    <ligand>
        <name>ATP</name>
        <dbReference type="ChEBI" id="CHEBI:30616"/>
    </ligand>
</feature>
<dbReference type="Pfam" id="PF08245">
    <property type="entry name" value="Mur_ligase_M"/>
    <property type="match status" value="1"/>
</dbReference>
<keyword evidence="2 10" id="KW-0436">Ligase</keyword>
<dbReference type="EC" id="6.3.2.10" evidence="10 11"/>
<dbReference type="GO" id="GO:0051301">
    <property type="term" value="P:cell division"/>
    <property type="evidence" value="ECO:0007669"/>
    <property type="project" value="UniProtKB-KW"/>
</dbReference>
<evidence type="ECO:0000259" key="13">
    <source>
        <dbReference type="Pfam" id="PF02875"/>
    </source>
</evidence>
<dbReference type="GO" id="GO:0008766">
    <property type="term" value="F:UDP-N-acetylmuramoylalanyl-D-glutamyl-2,6-diaminopimelate-D-alanyl-D-alanine ligase activity"/>
    <property type="evidence" value="ECO:0007669"/>
    <property type="project" value="RHEA"/>
</dbReference>
<evidence type="ECO:0000256" key="10">
    <source>
        <dbReference type="HAMAP-Rule" id="MF_02019"/>
    </source>
</evidence>
<dbReference type="GO" id="GO:0008360">
    <property type="term" value="P:regulation of cell shape"/>
    <property type="evidence" value="ECO:0007669"/>
    <property type="project" value="UniProtKB-KW"/>
</dbReference>
<comment type="subcellular location">
    <subcellularLocation>
        <location evidence="10 11">Cytoplasm</location>
    </subcellularLocation>
</comment>
<dbReference type="PANTHER" id="PTHR43024">
    <property type="entry name" value="UDP-N-ACETYLMURAMOYL-TRIPEPTIDE--D-ALANYL-D-ALANINE LIGASE"/>
    <property type="match status" value="1"/>
</dbReference>
<keyword evidence="1 10" id="KW-0963">Cytoplasm</keyword>
<keyword evidence="8 10" id="KW-0131">Cell cycle</keyword>
<comment type="function">
    <text evidence="10 11">Involved in cell wall formation. Catalyzes the final step in the synthesis of UDP-N-acetylmuramoyl-pentapeptide, the precursor of murein.</text>
</comment>
<dbReference type="SUPFAM" id="SSF53244">
    <property type="entry name" value="MurD-like peptide ligases, peptide-binding domain"/>
    <property type="match status" value="1"/>
</dbReference>
<comment type="caution">
    <text evidence="15">The sequence shown here is derived from an EMBL/GenBank/DDBJ whole genome shotgun (WGS) entry which is preliminary data.</text>
</comment>
<reference evidence="15 16" key="1">
    <citation type="submission" date="2014-05" db="EMBL/GenBank/DDBJ databases">
        <title>Draft Genome Sequence of Nitratireductor basaltis Strain UMTGB225, A Marine Bacterium Isolated from Green Barrel Tunicate.</title>
        <authorList>
            <person name="Gan H.Y."/>
        </authorList>
    </citation>
    <scope>NUCLEOTIDE SEQUENCE [LARGE SCALE GENOMIC DNA]</scope>
    <source>
        <strain evidence="15 16">UMTGB225</strain>
    </source>
</reference>
<evidence type="ECO:0000259" key="14">
    <source>
        <dbReference type="Pfam" id="PF08245"/>
    </source>
</evidence>
<sequence length="477" mass="50511">MSYLWTAQELIDATGGRPWGTMPEGVTGISIDTRTLQRGEAFFAIKGEQFDGHDFATAAMAAGAGLLVVSEEKVPALGRLSVPKLVVPDVLKALEDLGAAARKRSSARVIAVTGSAGKTTTKEMLRHILSSVGTVHAADKSFNNHWGVPLTLARMPADCDYGIFEIGMNHPGEITPLVKLVRPEIAIVTLVAAAHLGHFKSLDEIARAKGEIFSGVVPGGHAVINRDDQRWALLSQMANDAGIENIWGFGEHQRAQFKLLRHVGEGDRSVVEMKAAGQEALLRIGAPGRHMVQNALAAIGAAHLAGADLTTVANAMAGFSAEEGRGRRHELRKGAGTFTLIDESYNANPASMRAAMQVLGSAPKDNGGRRIAVLGDMLELGSHSAKLHEALSGIIAESGVDLLLLAGNEMKALADSAPEGVTVEYRESADELEPLLLETVRPGDTVMMKASKSIGFARLVNVLLKHFSSASAEKPAQ</sequence>
<dbReference type="Proteomes" id="UP000053675">
    <property type="component" value="Unassembled WGS sequence"/>
</dbReference>
<dbReference type="InterPro" id="IPR005863">
    <property type="entry name" value="UDP-N-AcMur_synth"/>
</dbReference>
<keyword evidence="7 10" id="KW-0573">Peptidoglycan synthesis</keyword>
<evidence type="ECO:0000259" key="12">
    <source>
        <dbReference type="Pfam" id="PF01225"/>
    </source>
</evidence>
<dbReference type="Pfam" id="PF02875">
    <property type="entry name" value="Mur_ligase_C"/>
    <property type="match status" value="1"/>
</dbReference>
<feature type="domain" description="Mur ligase N-terminal catalytic" evidence="12">
    <location>
        <begin position="26"/>
        <end position="100"/>
    </location>
</feature>
<dbReference type="AlphaFoldDB" id="A0A084U9Q5"/>
<dbReference type="InterPro" id="IPR013221">
    <property type="entry name" value="Mur_ligase_cen"/>
</dbReference>
<dbReference type="GO" id="GO:0005524">
    <property type="term" value="F:ATP binding"/>
    <property type="evidence" value="ECO:0007669"/>
    <property type="project" value="UniProtKB-UniRule"/>
</dbReference>
<dbReference type="RefSeq" id="WP_036479800.1">
    <property type="nucleotide sequence ID" value="NZ_JMQM01000001.1"/>
</dbReference>
<dbReference type="UniPathway" id="UPA00219"/>
<dbReference type="EMBL" id="JMQM01000001">
    <property type="protein sequence ID" value="KFB09691.1"/>
    <property type="molecule type" value="Genomic_DNA"/>
</dbReference>
<evidence type="ECO:0000256" key="3">
    <source>
        <dbReference type="ARBA" id="ARBA00022618"/>
    </source>
</evidence>
<keyword evidence="4 10" id="KW-0547">Nucleotide-binding</keyword>
<dbReference type="Gene3D" id="3.40.1390.10">
    <property type="entry name" value="MurE/MurF, N-terminal domain"/>
    <property type="match status" value="1"/>
</dbReference>
<dbReference type="STRING" id="472175.EL18_00708"/>
<evidence type="ECO:0000313" key="16">
    <source>
        <dbReference type="Proteomes" id="UP000053675"/>
    </source>
</evidence>
<dbReference type="NCBIfam" id="TIGR01143">
    <property type="entry name" value="murF"/>
    <property type="match status" value="1"/>
</dbReference>
<gene>
    <name evidence="10" type="primary">murF</name>
    <name evidence="15" type="ORF">EL18_00708</name>
</gene>
<evidence type="ECO:0000256" key="11">
    <source>
        <dbReference type="RuleBase" id="RU004136"/>
    </source>
</evidence>
<evidence type="ECO:0000256" key="8">
    <source>
        <dbReference type="ARBA" id="ARBA00023306"/>
    </source>
</evidence>
<dbReference type="InterPro" id="IPR000713">
    <property type="entry name" value="Mur_ligase_N"/>
</dbReference>
<comment type="catalytic activity">
    <reaction evidence="10 11">
        <text>D-alanyl-D-alanine + UDP-N-acetyl-alpha-D-muramoyl-L-alanyl-gamma-D-glutamyl-meso-2,6-diaminopimelate + ATP = UDP-N-acetyl-alpha-D-muramoyl-L-alanyl-gamma-D-glutamyl-meso-2,6-diaminopimeloyl-D-alanyl-D-alanine + ADP + phosphate + H(+)</text>
        <dbReference type="Rhea" id="RHEA:28374"/>
        <dbReference type="ChEBI" id="CHEBI:15378"/>
        <dbReference type="ChEBI" id="CHEBI:30616"/>
        <dbReference type="ChEBI" id="CHEBI:43474"/>
        <dbReference type="ChEBI" id="CHEBI:57822"/>
        <dbReference type="ChEBI" id="CHEBI:61386"/>
        <dbReference type="ChEBI" id="CHEBI:83905"/>
        <dbReference type="ChEBI" id="CHEBI:456216"/>
        <dbReference type="EC" id="6.3.2.10"/>
    </reaction>
</comment>
<evidence type="ECO:0000256" key="9">
    <source>
        <dbReference type="ARBA" id="ARBA00023316"/>
    </source>
</evidence>
<evidence type="ECO:0000256" key="1">
    <source>
        <dbReference type="ARBA" id="ARBA00022490"/>
    </source>
</evidence>
<feature type="domain" description="Mur ligase central" evidence="14">
    <location>
        <begin position="112"/>
        <end position="302"/>
    </location>
</feature>
<evidence type="ECO:0000256" key="4">
    <source>
        <dbReference type="ARBA" id="ARBA00022741"/>
    </source>
</evidence>
<evidence type="ECO:0000256" key="2">
    <source>
        <dbReference type="ARBA" id="ARBA00022598"/>
    </source>
</evidence>
<dbReference type="eggNOG" id="COG0770">
    <property type="taxonomic scope" value="Bacteria"/>
</dbReference>
<dbReference type="InterPro" id="IPR004101">
    <property type="entry name" value="Mur_ligase_C"/>
</dbReference>
<keyword evidence="16" id="KW-1185">Reference proteome</keyword>
<dbReference type="SUPFAM" id="SSF63418">
    <property type="entry name" value="MurE/MurF N-terminal domain"/>
    <property type="match status" value="1"/>
</dbReference>
<keyword evidence="3 10" id="KW-0132">Cell division</keyword>
<dbReference type="NCBIfam" id="NF010693">
    <property type="entry name" value="PRK14093.1"/>
    <property type="match status" value="1"/>
</dbReference>
<accession>A0A084U9Q5</accession>
<dbReference type="GO" id="GO:0047480">
    <property type="term" value="F:UDP-N-acetylmuramoyl-tripeptide-D-alanyl-D-alanine ligase activity"/>
    <property type="evidence" value="ECO:0007669"/>
    <property type="project" value="UniProtKB-UniRule"/>
</dbReference>
<feature type="domain" description="Mur ligase C-terminal" evidence="13">
    <location>
        <begin position="327"/>
        <end position="451"/>
    </location>
</feature>
<dbReference type="Gene3D" id="3.90.190.20">
    <property type="entry name" value="Mur ligase, C-terminal domain"/>
    <property type="match status" value="1"/>
</dbReference>
<dbReference type="SUPFAM" id="SSF53623">
    <property type="entry name" value="MurD-like peptide ligases, catalytic domain"/>
    <property type="match status" value="1"/>
</dbReference>
<dbReference type="Pfam" id="PF01225">
    <property type="entry name" value="Mur_ligase"/>
    <property type="match status" value="1"/>
</dbReference>
<protein>
    <recommendedName>
        <fullName evidence="10 11">UDP-N-acetylmuramoyl-tripeptide--D-alanyl-D-alanine ligase</fullName>
        <ecNumber evidence="10 11">6.3.2.10</ecNumber>
    </recommendedName>
    <alternativeName>
        <fullName evidence="10">D-alanyl-D-alanine-adding enzyme</fullName>
    </alternativeName>
</protein>
<dbReference type="GO" id="GO:0009252">
    <property type="term" value="P:peptidoglycan biosynthetic process"/>
    <property type="evidence" value="ECO:0007669"/>
    <property type="project" value="UniProtKB-UniRule"/>
</dbReference>
<keyword evidence="5 10" id="KW-0067">ATP-binding</keyword>
<dbReference type="HAMAP" id="MF_02019">
    <property type="entry name" value="MurF"/>
    <property type="match status" value="1"/>
</dbReference>
<dbReference type="PATRIC" id="fig|472175.3.peg.723"/>
<evidence type="ECO:0000256" key="5">
    <source>
        <dbReference type="ARBA" id="ARBA00022840"/>
    </source>
</evidence>
<dbReference type="GO" id="GO:0005737">
    <property type="term" value="C:cytoplasm"/>
    <property type="evidence" value="ECO:0007669"/>
    <property type="project" value="UniProtKB-SubCell"/>
</dbReference>
<comment type="similarity">
    <text evidence="10">Belongs to the MurCDEF family. MurF subfamily.</text>
</comment>
<dbReference type="GO" id="GO:0071555">
    <property type="term" value="P:cell wall organization"/>
    <property type="evidence" value="ECO:0007669"/>
    <property type="project" value="UniProtKB-KW"/>
</dbReference>
<keyword evidence="6 10" id="KW-0133">Cell shape</keyword>
<dbReference type="Gene3D" id="3.40.1190.10">
    <property type="entry name" value="Mur-like, catalytic domain"/>
    <property type="match status" value="1"/>
</dbReference>
<dbReference type="InterPro" id="IPR036565">
    <property type="entry name" value="Mur-like_cat_sf"/>
</dbReference>
<evidence type="ECO:0000313" key="15">
    <source>
        <dbReference type="EMBL" id="KFB09691.1"/>
    </source>
</evidence>
<dbReference type="PANTHER" id="PTHR43024:SF1">
    <property type="entry name" value="UDP-N-ACETYLMURAMOYL-TRIPEPTIDE--D-ALANYL-D-ALANINE LIGASE"/>
    <property type="match status" value="1"/>
</dbReference>
<proteinExistence type="inferred from homology"/>
<comment type="pathway">
    <text evidence="10 11">Cell wall biogenesis; peptidoglycan biosynthesis.</text>
</comment>
<evidence type="ECO:0000256" key="6">
    <source>
        <dbReference type="ARBA" id="ARBA00022960"/>
    </source>
</evidence>